<accession>A0A4Y2N7T9</accession>
<dbReference type="Proteomes" id="UP000499080">
    <property type="component" value="Unassembled WGS sequence"/>
</dbReference>
<evidence type="ECO:0000313" key="1">
    <source>
        <dbReference type="EMBL" id="GBN34759.1"/>
    </source>
</evidence>
<comment type="caution">
    <text evidence="1">The sequence shown here is derived from an EMBL/GenBank/DDBJ whole genome shotgun (WGS) entry which is preliminary data.</text>
</comment>
<organism evidence="1 2">
    <name type="scientific">Araneus ventricosus</name>
    <name type="common">Orbweaver spider</name>
    <name type="synonym">Epeira ventricosa</name>
    <dbReference type="NCBI Taxonomy" id="182803"/>
    <lineage>
        <taxon>Eukaryota</taxon>
        <taxon>Metazoa</taxon>
        <taxon>Ecdysozoa</taxon>
        <taxon>Arthropoda</taxon>
        <taxon>Chelicerata</taxon>
        <taxon>Arachnida</taxon>
        <taxon>Araneae</taxon>
        <taxon>Araneomorphae</taxon>
        <taxon>Entelegynae</taxon>
        <taxon>Araneoidea</taxon>
        <taxon>Araneidae</taxon>
        <taxon>Araneus</taxon>
    </lineage>
</organism>
<name>A0A4Y2N7T9_ARAVE</name>
<gene>
    <name evidence="1" type="ORF">AVEN_77454_1</name>
</gene>
<evidence type="ECO:0000313" key="2">
    <source>
        <dbReference type="Proteomes" id="UP000499080"/>
    </source>
</evidence>
<dbReference type="EMBL" id="BGPR01126442">
    <property type="protein sequence ID" value="GBN34759.1"/>
    <property type="molecule type" value="Genomic_DNA"/>
</dbReference>
<protein>
    <submittedName>
        <fullName evidence="1">Uncharacterized protein</fullName>
    </submittedName>
</protein>
<proteinExistence type="predicted"/>
<reference evidence="1 2" key="1">
    <citation type="journal article" date="2019" name="Sci. Rep.">
        <title>Orb-weaving spider Araneus ventricosus genome elucidates the spidroin gene catalogue.</title>
        <authorList>
            <person name="Kono N."/>
            <person name="Nakamura H."/>
            <person name="Ohtoshi R."/>
            <person name="Moran D.A.P."/>
            <person name="Shinohara A."/>
            <person name="Yoshida Y."/>
            <person name="Fujiwara M."/>
            <person name="Mori M."/>
            <person name="Tomita M."/>
            <person name="Arakawa K."/>
        </authorList>
    </citation>
    <scope>NUCLEOTIDE SEQUENCE [LARGE SCALE GENOMIC DNA]</scope>
</reference>
<keyword evidence="2" id="KW-1185">Reference proteome</keyword>
<dbReference type="AlphaFoldDB" id="A0A4Y2N7T9"/>
<sequence length="97" mass="11160">MGMAPDFPLELSQQILSFASSMGIVMQKADTITQHATAFASDRMASRWPSDYFIFRKLKFRKISESQELVSLEPHQPRFGTQSGFQALTWKKVLFRE</sequence>